<dbReference type="FunFam" id="2.60.40.3210:FF:000001">
    <property type="entry name" value="Zona pellucida sperm-binding protein 3"/>
    <property type="match status" value="1"/>
</dbReference>
<dbReference type="InterPro" id="IPR055356">
    <property type="entry name" value="ZP-N"/>
</dbReference>
<dbReference type="Pfam" id="PF23344">
    <property type="entry name" value="ZP-N"/>
    <property type="match status" value="1"/>
</dbReference>
<evidence type="ECO:0000256" key="12">
    <source>
        <dbReference type="ARBA" id="ARBA00023157"/>
    </source>
</evidence>
<dbReference type="PANTHER" id="PTHR11576:SF2">
    <property type="entry name" value="ZONA PELLUCIDA SPERM-BINDING PROTEIN 3"/>
    <property type="match status" value="1"/>
</dbReference>
<dbReference type="InterPro" id="IPR055355">
    <property type="entry name" value="ZP-C"/>
</dbReference>
<feature type="signal peptide" evidence="14">
    <location>
        <begin position="1"/>
        <end position="28"/>
    </location>
</feature>
<dbReference type="PANTHER" id="PTHR11576">
    <property type="entry name" value="ZONA PELLUCIDA SPERM-BINDING PROTEIN 3"/>
    <property type="match status" value="1"/>
</dbReference>
<feature type="domain" description="ZP" evidence="15">
    <location>
        <begin position="106"/>
        <end position="366"/>
    </location>
</feature>
<evidence type="ECO:0000256" key="3">
    <source>
        <dbReference type="ARBA" id="ARBA00017980"/>
    </source>
</evidence>
<dbReference type="InterPro" id="IPR048290">
    <property type="entry name" value="ZP_chr"/>
</dbReference>
<proteinExistence type="inferred from homology"/>
<feature type="chain" id="PRO_5044043453" description="Zona pellucida sperm-binding protein 3" evidence="14">
    <location>
        <begin position="29"/>
        <end position="491"/>
    </location>
</feature>
<dbReference type="PROSITE" id="PS51034">
    <property type="entry name" value="ZP_2"/>
    <property type="match status" value="1"/>
</dbReference>
<comment type="similarity">
    <text evidence="2 14">Belongs to the ZP domain family. ZPC subfamily.</text>
</comment>
<protein>
    <recommendedName>
        <fullName evidence="3 14">Zona pellucida sperm-binding protein 3</fullName>
    </recommendedName>
</protein>
<dbReference type="Pfam" id="PF00100">
    <property type="entry name" value="Zona_pellucida"/>
    <property type="match status" value="1"/>
</dbReference>
<reference evidence="16" key="3">
    <citation type="submission" date="2025-08" db="UniProtKB">
        <authorList>
            <consortium name="Ensembl"/>
        </authorList>
    </citation>
    <scope>IDENTIFICATION</scope>
</reference>
<dbReference type="GO" id="GO:0007339">
    <property type="term" value="P:binding of sperm to zona pellucida"/>
    <property type="evidence" value="ECO:0007669"/>
    <property type="project" value="UniProtKB-UniRule"/>
</dbReference>
<dbReference type="Ensembl" id="ENSELUT00000013174.3">
    <property type="protein sequence ID" value="ENSELUP00000028548.2"/>
    <property type="gene ID" value="ENSELUG00000005122.3"/>
</dbReference>
<dbReference type="RefSeq" id="XP_010902855.2">
    <property type="nucleotide sequence ID" value="XM_010904553.3"/>
</dbReference>
<organism evidence="16 17">
    <name type="scientific">Esox lucius</name>
    <name type="common">Northern pike</name>
    <dbReference type="NCBI Taxonomy" id="8010"/>
    <lineage>
        <taxon>Eukaryota</taxon>
        <taxon>Metazoa</taxon>
        <taxon>Chordata</taxon>
        <taxon>Craniata</taxon>
        <taxon>Vertebrata</taxon>
        <taxon>Euteleostomi</taxon>
        <taxon>Actinopterygii</taxon>
        <taxon>Neopterygii</taxon>
        <taxon>Teleostei</taxon>
        <taxon>Protacanthopterygii</taxon>
        <taxon>Esociformes</taxon>
        <taxon>Esocidae</taxon>
        <taxon>Esox</taxon>
    </lineage>
</organism>
<reference evidence="16" key="4">
    <citation type="submission" date="2025-09" db="UniProtKB">
        <authorList>
            <consortium name="Ensembl"/>
        </authorList>
    </citation>
    <scope>IDENTIFICATION</scope>
</reference>
<dbReference type="InterPro" id="IPR001507">
    <property type="entry name" value="ZP_dom"/>
</dbReference>
<dbReference type="Gene3D" id="2.60.40.3210">
    <property type="entry name" value="Zona pellucida, ZP-N domain"/>
    <property type="match status" value="1"/>
</dbReference>
<dbReference type="GO" id="GO:0035805">
    <property type="term" value="C:egg coat"/>
    <property type="evidence" value="ECO:0007669"/>
    <property type="project" value="UniProtKB-SubCell"/>
</dbReference>
<evidence type="ECO:0000313" key="16">
    <source>
        <dbReference type="Ensembl" id="ENSELUP00000028548.2"/>
    </source>
</evidence>
<dbReference type="GO" id="GO:0032190">
    <property type="term" value="F:acrosin binding"/>
    <property type="evidence" value="ECO:0007669"/>
    <property type="project" value="TreeGrafter"/>
</dbReference>
<name>A0A3P8ZJC2_ESOLU</name>
<dbReference type="GO" id="GO:0005886">
    <property type="term" value="C:plasma membrane"/>
    <property type="evidence" value="ECO:0007669"/>
    <property type="project" value="UniProtKB-SubCell"/>
</dbReference>
<keyword evidence="12 14" id="KW-1015">Disulfide bond</keyword>
<dbReference type="FunCoup" id="A0A3P8ZJC2">
    <property type="interactions" value="1226"/>
</dbReference>
<comment type="PTM">
    <text evidence="14">Proteolytically cleaved before the transmembrane segment to yield the secreted ectodomain incorporated in the zona pellucida.</text>
</comment>
<evidence type="ECO:0000256" key="13">
    <source>
        <dbReference type="ARBA" id="ARBA00023180"/>
    </source>
</evidence>
<evidence type="ECO:0000256" key="2">
    <source>
        <dbReference type="ARBA" id="ARBA00006735"/>
    </source>
</evidence>
<feature type="transmembrane region" description="Helical" evidence="14">
    <location>
        <begin position="453"/>
        <end position="475"/>
    </location>
</feature>
<evidence type="ECO:0000256" key="1">
    <source>
        <dbReference type="ARBA" id="ARBA00004498"/>
    </source>
</evidence>
<evidence type="ECO:0000256" key="10">
    <source>
        <dbReference type="ARBA" id="ARBA00022989"/>
    </source>
</evidence>
<dbReference type="InterPro" id="IPR042235">
    <property type="entry name" value="ZP-C_dom"/>
</dbReference>
<dbReference type="GeneID" id="105030596"/>
<dbReference type="GO" id="GO:2000344">
    <property type="term" value="P:positive regulation of acrosome reaction"/>
    <property type="evidence" value="ECO:0007669"/>
    <property type="project" value="UniProtKB-UniRule"/>
</dbReference>
<comment type="subcellular location">
    <subcellularLocation>
        <location evidence="1">Secreted</location>
        <location evidence="1">Extracellular space</location>
        <location evidence="1">Extracellular matrix</location>
    </subcellularLocation>
    <subcellularLocation>
        <location evidence="14">Zona pellucida</location>
    </subcellularLocation>
    <subcellularLocation>
        <location evidence="14">Cell membrane</location>
        <topology evidence="14">Single-pass type I membrane protein</topology>
    </subcellularLocation>
</comment>
<keyword evidence="11 14" id="KW-0472">Membrane</keyword>
<dbReference type="OMA" id="HKACSFA"/>
<evidence type="ECO:0000256" key="9">
    <source>
        <dbReference type="ARBA" id="ARBA00022729"/>
    </source>
</evidence>
<reference evidence="16" key="2">
    <citation type="submission" date="2020-02" db="EMBL/GenBank/DDBJ databases">
        <title>Esox lucius (northern pike) genome, fEsoLuc1, primary haplotype.</title>
        <authorList>
            <person name="Myers G."/>
            <person name="Karagic N."/>
            <person name="Meyer A."/>
            <person name="Pippel M."/>
            <person name="Reichard M."/>
            <person name="Winkler S."/>
            <person name="Tracey A."/>
            <person name="Sims Y."/>
            <person name="Howe K."/>
            <person name="Rhie A."/>
            <person name="Formenti G."/>
            <person name="Durbin R."/>
            <person name="Fedrigo O."/>
            <person name="Jarvis E.D."/>
        </authorList>
    </citation>
    <scope>NUCLEOTIDE SEQUENCE [LARGE SCALE GENOMIC DNA]</scope>
</reference>
<dbReference type="FunFam" id="2.60.40.4100:FF:000002">
    <property type="entry name" value="Zona pellucida sperm-binding protein 3"/>
    <property type="match status" value="1"/>
</dbReference>
<dbReference type="AlphaFoldDB" id="A0A3P8ZJC2"/>
<dbReference type="GO" id="GO:0035803">
    <property type="term" value="P:egg coat formation"/>
    <property type="evidence" value="ECO:0007669"/>
    <property type="project" value="UniProtKB-UniRule"/>
</dbReference>
<comment type="function">
    <text evidence="14">Component of the zona pellucida, an extracellular matrix surrounding oocytes which mediates sperm binding, induction of the acrosome reaction and prevents post-fertilization polyspermy. The zona pellucida is composed of 3 to 4 glycoproteins, ZP1, ZP2, ZP3, and ZP4. ZP3 is essential for sperm binding and zona matrix formation.</text>
</comment>
<evidence type="ECO:0000256" key="11">
    <source>
        <dbReference type="ARBA" id="ARBA00023136"/>
    </source>
</evidence>
<keyword evidence="13" id="KW-0325">Glycoprotein</keyword>
<evidence type="ECO:0000256" key="5">
    <source>
        <dbReference type="ARBA" id="ARBA00022525"/>
    </source>
</evidence>
<keyword evidence="6 14" id="KW-0272">Extracellular matrix</keyword>
<accession>A0A3P8ZJC2</accession>
<keyword evidence="5 14" id="KW-0964">Secreted</keyword>
<keyword evidence="7 14" id="KW-0165">Cleavage on pair of basic residues</keyword>
<dbReference type="Gene3D" id="2.60.40.4100">
    <property type="entry name" value="Zona pellucida, ZP-C domain"/>
    <property type="match status" value="1"/>
</dbReference>
<dbReference type="PRINTS" id="PR00023">
    <property type="entry name" value="ZPELLUCIDA"/>
</dbReference>
<reference evidence="17" key="1">
    <citation type="journal article" date="2014" name="PLoS ONE">
        <title>The genome and linkage map of the northern pike (Esox lucius): conserved synteny revealed between the salmonid sister group and the Neoteleostei.</title>
        <authorList>
            <person name="Rondeau E.B."/>
            <person name="Minkley D.R."/>
            <person name="Leong J.S."/>
            <person name="Messmer A.M."/>
            <person name="Jantzen J.R."/>
            <person name="von Schalburg K.R."/>
            <person name="Lemon C."/>
            <person name="Bird N.H."/>
            <person name="Koop B.F."/>
        </authorList>
    </citation>
    <scope>NUCLEOTIDE SEQUENCE</scope>
</reference>
<dbReference type="Bgee" id="ENSELUG00000005122">
    <property type="expression patterns" value="Expressed in ovary and 4 other cell types or tissues"/>
</dbReference>
<evidence type="ECO:0000256" key="6">
    <source>
        <dbReference type="ARBA" id="ARBA00022530"/>
    </source>
</evidence>
<evidence type="ECO:0000256" key="7">
    <source>
        <dbReference type="ARBA" id="ARBA00022685"/>
    </source>
</evidence>
<keyword evidence="17" id="KW-1185">Reference proteome</keyword>
<sequence length="491" mass="53934">MNHRIMGQLQRKCLHLISLLGLAWLCEGSLRGLSIYRPTASFNYKVASQARPNPVVPVQNPIPFPARIQKLPQALSKSPVTTQPPAQQPVVKVITPLEHIKSVGARCGEDVVQVEVKLDLFGTGQLVKAEDISLGGCLSVGLDLSAQVLLFESELHTCGSVLTMTEDNLVYAFTLLYTPTPEGASSIVRTNSATVHIECRYLRRHNVSSDALKPTWLPYSATKTSEESLSFSLVLMTDNWMYERASKVYFLGDMINVAVSVQQYHHVPMRVFVDSCVATLVPDTNSALRYDFIRNHGCLIDALQTGSSSHFLDRTQPETLHLQLEAFRLQQQTSSEMYISCLLKATVATAPLDTEHKACSFASGTNKWVGADGNDVVCGCCETSCSQRKGRSLPITDLEWEVDAMFGPIFIQETYVKGQQEVHAQEHEVQAQAQSFHMLPDEQSSTGVSSESIAMVGVALVLGLLCVAVLVTILYRKNQPVQSPVIPAPTD</sequence>
<evidence type="ECO:0000256" key="4">
    <source>
        <dbReference type="ARBA" id="ARBA00022475"/>
    </source>
</evidence>
<comment type="domain">
    <text evidence="14">The ZP domain is involved in the polymerization of the ZP proteins to form the zona pellucida.</text>
</comment>
<keyword evidence="4 14" id="KW-1003">Cell membrane</keyword>
<keyword evidence="8 14" id="KW-0812">Transmembrane</keyword>
<evidence type="ECO:0000256" key="8">
    <source>
        <dbReference type="ARBA" id="ARBA00022692"/>
    </source>
</evidence>
<dbReference type="InParanoid" id="A0A3P8ZJC2"/>
<dbReference type="SMART" id="SM00241">
    <property type="entry name" value="ZP"/>
    <property type="match status" value="1"/>
</dbReference>
<keyword evidence="9 14" id="KW-0732">Signal</keyword>
<keyword evidence="10 14" id="KW-1133">Transmembrane helix</keyword>
<dbReference type="KEGG" id="els:105030596"/>
<evidence type="ECO:0000256" key="14">
    <source>
        <dbReference type="RuleBase" id="RU367066"/>
    </source>
</evidence>
<evidence type="ECO:0000313" key="17">
    <source>
        <dbReference type="Proteomes" id="UP000265140"/>
    </source>
</evidence>
<dbReference type="OrthoDB" id="8880842at2759"/>
<evidence type="ECO:0000259" key="15">
    <source>
        <dbReference type="PROSITE" id="PS51034"/>
    </source>
</evidence>
<dbReference type="GO" id="GO:0035804">
    <property type="term" value="F:structural constituent of egg coat"/>
    <property type="evidence" value="ECO:0007669"/>
    <property type="project" value="UniProtKB-UniRule"/>
</dbReference>
<dbReference type="Proteomes" id="UP000265140">
    <property type="component" value="Chromosome 16"/>
</dbReference>
<dbReference type="GeneTree" id="ENSGT01030000234567"/>
<dbReference type="STRING" id="8010.ENSELUP00000028548"/>